<evidence type="ECO:0000313" key="1">
    <source>
        <dbReference type="EMBL" id="WLD56140.1"/>
    </source>
</evidence>
<proteinExistence type="predicted"/>
<name>A0ACD4UJU3_STRSU</name>
<organism evidence="1 2">
    <name type="scientific">Streptococcus suis</name>
    <dbReference type="NCBI Taxonomy" id="1307"/>
    <lineage>
        <taxon>Bacteria</taxon>
        <taxon>Bacillati</taxon>
        <taxon>Bacillota</taxon>
        <taxon>Bacilli</taxon>
        <taxon>Lactobacillales</taxon>
        <taxon>Streptococcaceae</taxon>
        <taxon>Streptococcus</taxon>
    </lineage>
</organism>
<dbReference type="EMBL" id="CP030010">
    <property type="protein sequence ID" value="WLD56140.1"/>
    <property type="molecule type" value="Genomic_DNA"/>
</dbReference>
<evidence type="ECO:0000313" key="2">
    <source>
        <dbReference type="Proteomes" id="UP000323128"/>
    </source>
</evidence>
<accession>A0ACD4UJU3</accession>
<dbReference type="Proteomes" id="UP000323128">
    <property type="component" value="Chromosome"/>
</dbReference>
<reference evidence="1 2" key="1">
    <citation type="journal article" date="2021" name="Front. Microbiol.">
        <title>Comparative Virulence and Genomic Analysis of Streptococcus suis Isolates.</title>
        <authorList>
            <person name="Nicholson T.L."/>
            <person name="Waack U."/>
            <person name="Anderson T.K."/>
            <person name="Bayles D.O."/>
            <person name="Zaia S.R."/>
            <person name="Goertz I."/>
            <person name="Eppinger M."/>
            <person name="Hau S.J."/>
            <person name="Brockmeier S.L."/>
            <person name="Shore S.M."/>
        </authorList>
    </citation>
    <scope>NUCLEOTIDE SEQUENCE [LARGE SCALE GENOMIC DNA]</scope>
    <source>
        <strain evidence="1 2">SRD478</strain>
    </source>
</reference>
<sequence length="282" mass="33696">MKIWRNILIERKNSVLALITSYNPDERLEQLVLSVLKDPVVSRVLIYDNNSMTGKLVLQKIRDNLDRVIVHYSSTNDGLGRAFNTLINDYWLGENFIITFDQDSKIQSNCITQLQKTLSRENLKNPRIVSIGPRILAENIKEERKEGNQKLRRKTILITSGNLFLYDAYKEVQGFDETYFIDCLDYEFCLRLRSHGYKLIQDRNIFLYQDIGEEKLGIRTHSNFRMYYMFRNHIRLTKTYFLKFPIYITLENLLFLNYFNKWRKYNSKEDVRIIMRKAIKEA</sequence>
<gene>
    <name evidence="1" type="ORF">A7J08_06435</name>
</gene>
<protein>
    <submittedName>
        <fullName evidence="1">Uncharacterized protein</fullName>
    </submittedName>
</protein>